<gene>
    <name evidence="3" type="ORF">SAMN05421773_103328</name>
</gene>
<organism evidence="3 4">
    <name type="scientific">Streptomyces aidingensis</name>
    <dbReference type="NCBI Taxonomy" id="910347"/>
    <lineage>
        <taxon>Bacteria</taxon>
        <taxon>Bacillati</taxon>
        <taxon>Actinomycetota</taxon>
        <taxon>Actinomycetes</taxon>
        <taxon>Kitasatosporales</taxon>
        <taxon>Streptomycetaceae</taxon>
        <taxon>Streptomyces</taxon>
    </lineage>
</organism>
<dbReference type="Proteomes" id="UP000199207">
    <property type="component" value="Unassembled WGS sequence"/>
</dbReference>
<accession>A0A1I1JEH2</accession>
<keyword evidence="2" id="KW-0472">Membrane</keyword>
<dbReference type="EMBL" id="FOLM01000003">
    <property type="protein sequence ID" value="SFC45018.1"/>
    <property type="molecule type" value="Genomic_DNA"/>
</dbReference>
<proteinExistence type="predicted"/>
<evidence type="ECO:0000256" key="2">
    <source>
        <dbReference type="SAM" id="Phobius"/>
    </source>
</evidence>
<feature type="transmembrane region" description="Helical" evidence="2">
    <location>
        <begin position="153"/>
        <end position="172"/>
    </location>
</feature>
<evidence type="ECO:0000313" key="4">
    <source>
        <dbReference type="Proteomes" id="UP000199207"/>
    </source>
</evidence>
<feature type="transmembrane region" description="Helical" evidence="2">
    <location>
        <begin position="100"/>
        <end position="121"/>
    </location>
</feature>
<keyword evidence="4" id="KW-1185">Reference proteome</keyword>
<reference evidence="3 4" key="1">
    <citation type="submission" date="2016-10" db="EMBL/GenBank/DDBJ databases">
        <authorList>
            <person name="de Groot N.N."/>
        </authorList>
    </citation>
    <scope>NUCLEOTIDE SEQUENCE [LARGE SCALE GENOMIC DNA]</scope>
    <source>
        <strain evidence="3 4">CGMCC 4.5739</strain>
    </source>
</reference>
<dbReference type="Pfam" id="PF19545">
    <property type="entry name" value="DUF6069"/>
    <property type="match status" value="1"/>
</dbReference>
<keyword evidence="2" id="KW-0812">Transmembrane</keyword>
<evidence type="ECO:0000313" key="3">
    <source>
        <dbReference type="EMBL" id="SFC45018.1"/>
    </source>
</evidence>
<name>A0A1I1JEH2_9ACTN</name>
<protein>
    <submittedName>
        <fullName evidence="3">Uncharacterized protein</fullName>
    </submittedName>
</protein>
<keyword evidence="2" id="KW-1133">Transmembrane helix</keyword>
<feature type="compositionally biased region" description="Low complexity" evidence="1">
    <location>
        <begin position="22"/>
        <end position="36"/>
    </location>
</feature>
<evidence type="ECO:0000256" key="1">
    <source>
        <dbReference type="SAM" id="MobiDB-lite"/>
    </source>
</evidence>
<sequence length="184" mass="17978">MSDTRLTLGGPRRGDTAPGTQSRSSSSRSSSSRSSSAGPGAGADAVARGPRGLVWWQAIPAGALAAIAVNLLILLIGTAADASLRLPDGDSVHTVTAGGVVVSSAVPLAAGTGLAVLLSLWRAAFLRIAQITGGALGAASLAGPLSADTDGGTSLALALMHLVATVSAVAALEAVRRHRTNGAA</sequence>
<feature type="region of interest" description="Disordered" evidence="1">
    <location>
        <begin position="1"/>
        <end position="44"/>
    </location>
</feature>
<feature type="transmembrane region" description="Helical" evidence="2">
    <location>
        <begin position="58"/>
        <end position="80"/>
    </location>
</feature>
<dbReference type="InterPro" id="IPR045713">
    <property type="entry name" value="DUF6069"/>
</dbReference>
<feature type="transmembrane region" description="Helical" evidence="2">
    <location>
        <begin position="128"/>
        <end position="147"/>
    </location>
</feature>
<dbReference type="AlphaFoldDB" id="A0A1I1JEH2"/>